<feature type="compositionally biased region" description="Polar residues" evidence="1">
    <location>
        <begin position="194"/>
        <end position="211"/>
    </location>
</feature>
<dbReference type="EMBL" id="CAMGYJ010000006">
    <property type="protein sequence ID" value="CAI0435270.1"/>
    <property type="molecule type" value="Genomic_DNA"/>
</dbReference>
<feature type="region of interest" description="Disordered" evidence="1">
    <location>
        <begin position="194"/>
        <end position="222"/>
    </location>
</feature>
<gene>
    <name evidence="2" type="ORF">LITE_LOCUS24637</name>
</gene>
<organism evidence="2 3">
    <name type="scientific">Linum tenue</name>
    <dbReference type="NCBI Taxonomy" id="586396"/>
    <lineage>
        <taxon>Eukaryota</taxon>
        <taxon>Viridiplantae</taxon>
        <taxon>Streptophyta</taxon>
        <taxon>Embryophyta</taxon>
        <taxon>Tracheophyta</taxon>
        <taxon>Spermatophyta</taxon>
        <taxon>Magnoliopsida</taxon>
        <taxon>eudicotyledons</taxon>
        <taxon>Gunneridae</taxon>
        <taxon>Pentapetalae</taxon>
        <taxon>rosids</taxon>
        <taxon>fabids</taxon>
        <taxon>Malpighiales</taxon>
        <taxon>Linaceae</taxon>
        <taxon>Linum</taxon>
    </lineage>
</organism>
<dbReference type="InterPro" id="IPR040305">
    <property type="entry name" value="At1g75730-like"/>
</dbReference>
<feature type="compositionally biased region" description="Low complexity" evidence="1">
    <location>
        <begin position="76"/>
        <end position="92"/>
    </location>
</feature>
<comment type="caution">
    <text evidence="2">The sequence shown here is derived from an EMBL/GenBank/DDBJ whole genome shotgun (WGS) entry which is preliminary data.</text>
</comment>
<dbReference type="PANTHER" id="PTHR34792">
    <property type="entry name" value="OS02G0121500 PROTEIN"/>
    <property type="match status" value="1"/>
</dbReference>
<reference evidence="2" key="1">
    <citation type="submission" date="2022-08" db="EMBL/GenBank/DDBJ databases">
        <authorList>
            <person name="Gutierrez-Valencia J."/>
        </authorList>
    </citation>
    <scope>NUCLEOTIDE SEQUENCE</scope>
</reference>
<protein>
    <submittedName>
        <fullName evidence="2">Uncharacterized protein</fullName>
    </submittedName>
</protein>
<feature type="compositionally biased region" description="Basic and acidic residues" evidence="1">
    <location>
        <begin position="65"/>
        <end position="75"/>
    </location>
</feature>
<feature type="region of interest" description="Disordered" evidence="1">
    <location>
        <begin position="106"/>
        <end position="169"/>
    </location>
</feature>
<feature type="region of interest" description="Disordered" evidence="1">
    <location>
        <begin position="1"/>
        <end position="93"/>
    </location>
</feature>
<dbReference type="AlphaFoldDB" id="A0AAV0LNZ1"/>
<feature type="compositionally biased region" description="Polar residues" evidence="1">
    <location>
        <begin position="134"/>
        <end position="143"/>
    </location>
</feature>
<dbReference type="PANTHER" id="PTHR34792:SF1">
    <property type="entry name" value="OS02G0121500 PROTEIN"/>
    <property type="match status" value="1"/>
</dbReference>
<keyword evidence="3" id="KW-1185">Reference proteome</keyword>
<evidence type="ECO:0000313" key="3">
    <source>
        <dbReference type="Proteomes" id="UP001154282"/>
    </source>
</evidence>
<evidence type="ECO:0000256" key="1">
    <source>
        <dbReference type="SAM" id="MobiDB-lite"/>
    </source>
</evidence>
<feature type="compositionally biased region" description="Low complexity" evidence="1">
    <location>
        <begin position="48"/>
        <end position="58"/>
    </location>
</feature>
<dbReference type="Proteomes" id="UP001154282">
    <property type="component" value="Unassembled WGS sequence"/>
</dbReference>
<accession>A0AAV0LNZ1</accession>
<evidence type="ECO:0000313" key="2">
    <source>
        <dbReference type="EMBL" id="CAI0435270.1"/>
    </source>
</evidence>
<proteinExistence type="predicted"/>
<feature type="compositionally biased region" description="Basic residues" evidence="1">
    <location>
        <begin position="116"/>
        <end position="128"/>
    </location>
</feature>
<feature type="compositionally biased region" description="Low complexity" evidence="1">
    <location>
        <begin position="362"/>
        <end position="379"/>
    </location>
</feature>
<sequence length="676" mass="73803">MKMKMTRGTSRFARQMNPQQSAAGGVSVAPEKSKKGRIRRLSAVNRASSSSFEDSPPSLIMGKRNNGDVCDRDEQPQQFPSSSSSPASGNSIHSKRFKLPRKQLLDGCNGVGHVTVPRKLRSAMKKRSRESVSPPLSDSQKLNRATCGDGESRKGNGFKRSRLDLDNGPITKDEEEVAEALYALAGMFPDNTLTDSKSKLQNDPPDENTTALKDGTEVSDPAIGEDLNSILGSRGNLQEETADISSWKIPRVQDLPEIYNGRTLAEKIVNLAGQVNMDTTTLVAEPEKEKKLVCNSISALIPLESVLNTVNKKAPTNPEHWLLGRTTEVSLELTTAQGLQLDKQLPVNEPKKNGLALWPGLSSAASNGPSSSHSPSLQWSPAKLPSWLDAAVSTSRLAASSSKVSDRRPWRRSMTHVFISRLIQTLQTSEDKDSHPPARVESHEMLKPGLSMTLSDFHDTRKGFTEVSSTSTSESAREGIGLQQRMICYNQSQPALFPLGTYSCQKQQSFNFMSFLQANTSFNGATTHQTQLHPTTTYLGMPLYAPPNLITRQLLLQHHQQQQAQAHHSHLLSATQYREAGASSPAAPTLTDLFTWQNKKQDPTPARAAMAMPSYVRAIIPPHDHQLNARVRRQDNVFSSGYEQGGGRGGFRTNGAAAAAAAAAALPLQLLCDERM</sequence>
<feature type="region of interest" description="Disordered" evidence="1">
    <location>
        <begin position="358"/>
        <end position="379"/>
    </location>
</feature>
<name>A0AAV0LNZ1_9ROSI</name>